<dbReference type="Proteomes" id="UP000234881">
    <property type="component" value="Unassembled WGS sequence"/>
</dbReference>
<comment type="catalytic activity">
    <reaction evidence="7">
        <text>L-threonylcarbamoyladenylate + adenosine(37) in tRNA = N(6)-L-threonylcarbamoyladenosine(37) in tRNA + AMP + H(+)</text>
        <dbReference type="Rhea" id="RHEA:37059"/>
        <dbReference type="Rhea" id="RHEA-COMP:10162"/>
        <dbReference type="Rhea" id="RHEA-COMP:10163"/>
        <dbReference type="ChEBI" id="CHEBI:15378"/>
        <dbReference type="ChEBI" id="CHEBI:73682"/>
        <dbReference type="ChEBI" id="CHEBI:74411"/>
        <dbReference type="ChEBI" id="CHEBI:74418"/>
        <dbReference type="ChEBI" id="CHEBI:456215"/>
        <dbReference type="EC" id="2.3.1.234"/>
    </reaction>
</comment>
<proteinExistence type="predicted"/>
<dbReference type="EMBL" id="PKUQ01000031">
    <property type="protein sequence ID" value="PLW76163.1"/>
    <property type="molecule type" value="Genomic_DNA"/>
</dbReference>
<dbReference type="GO" id="GO:0002949">
    <property type="term" value="P:tRNA threonylcarbamoyladenosine modification"/>
    <property type="evidence" value="ECO:0007669"/>
    <property type="project" value="InterPro"/>
</dbReference>
<evidence type="ECO:0000256" key="7">
    <source>
        <dbReference type="ARBA" id="ARBA00048117"/>
    </source>
</evidence>
<dbReference type="Gene3D" id="3.30.420.40">
    <property type="match status" value="2"/>
</dbReference>
<feature type="domain" description="Gcp-like" evidence="9">
    <location>
        <begin position="49"/>
        <end position="143"/>
    </location>
</feature>
<dbReference type="PANTHER" id="PTHR11735">
    <property type="entry name" value="TRNA N6-ADENOSINE THREONYLCARBAMOYLTRANSFERASE"/>
    <property type="match status" value="1"/>
</dbReference>
<keyword evidence="5" id="KW-0408">Iron</keyword>
<comment type="caution">
    <text evidence="10">The sequence shown here is derived from an EMBL/GenBank/DDBJ whole genome shotgun (WGS) entry which is preliminary data.</text>
</comment>
<dbReference type="InterPro" id="IPR022496">
    <property type="entry name" value="T6A_TsaB"/>
</dbReference>
<dbReference type="SUPFAM" id="SSF53067">
    <property type="entry name" value="Actin-like ATPase domain"/>
    <property type="match status" value="1"/>
</dbReference>
<dbReference type="GO" id="GO:0005829">
    <property type="term" value="C:cytosol"/>
    <property type="evidence" value="ECO:0007669"/>
    <property type="project" value="TreeGrafter"/>
</dbReference>
<keyword evidence="6" id="KW-0012">Acyltransferase</keyword>
<dbReference type="PRINTS" id="PR00789">
    <property type="entry name" value="OSIALOPTASE"/>
</dbReference>
<keyword evidence="4" id="KW-0479">Metal-binding</keyword>
<dbReference type="Pfam" id="PF00814">
    <property type="entry name" value="TsaD"/>
    <property type="match status" value="1"/>
</dbReference>
<evidence type="ECO:0000313" key="10">
    <source>
        <dbReference type="EMBL" id="PLW76163.1"/>
    </source>
</evidence>
<name>A0A2N5XNS8_9HYPH</name>
<dbReference type="InterPro" id="IPR017861">
    <property type="entry name" value="KAE1/TsaD"/>
</dbReference>
<evidence type="ECO:0000256" key="6">
    <source>
        <dbReference type="ARBA" id="ARBA00023315"/>
    </source>
</evidence>
<accession>A0A2N5XNS8</accession>
<dbReference type="InterPro" id="IPR000905">
    <property type="entry name" value="Gcp-like_dom"/>
</dbReference>
<gene>
    <name evidence="10" type="primary">tsaB</name>
    <name evidence="10" type="ORF">C0081_14715</name>
</gene>
<keyword evidence="3" id="KW-0819">tRNA processing</keyword>
<sequence>MVTIKKRICLALDTALDACSVGLAIQEPTTDVLFESLTETLSGRSLDLTRGHAEHLMGELALLLEQNGLAYQDVTRIAVTVGPGSFTGLRVGLATARALALALNVPLIGASTLTAMALTAQKNGYVGIMAPVIDARRNQIYGQIFDVPAVGGDLNALSPAAAMSADAFANLCKLHSCLSFTGSGASLMPARCENAALLRSLAFTWPDMDVLAQWALNQDEPSTPPSPLYLRAPDAKPQASKAIARR</sequence>
<dbReference type="NCBIfam" id="TIGR03725">
    <property type="entry name" value="T6A_YeaZ"/>
    <property type="match status" value="1"/>
</dbReference>
<evidence type="ECO:0000256" key="8">
    <source>
        <dbReference type="SAM" id="MobiDB-lite"/>
    </source>
</evidence>
<dbReference type="OrthoDB" id="9809995at2"/>
<feature type="region of interest" description="Disordered" evidence="8">
    <location>
        <begin position="221"/>
        <end position="246"/>
    </location>
</feature>
<dbReference type="EC" id="2.3.1.234" evidence="1"/>
<dbReference type="GO" id="GO:0061711">
    <property type="term" value="F:tRNA N(6)-L-threonylcarbamoyladenine synthase activity"/>
    <property type="evidence" value="ECO:0007669"/>
    <property type="project" value="UniProtKB-EC"/>
</dbReference>
<evidence type="ECO:0000256" key="5">
    <source>
        <dbReference type="ARBA" id="ARBA00023004"/>
    </source>
</evidence>
<dbReference type="InterPro" id="IPR043129">
    <property type="entry name" value="ATPase_NBD"/>
</dbReference>
<evidence type="ECO:0000313" key="11">
    <source>
        <dbReference type="Proteomes" id="UP000234881"/>
    </source>
</evidence>
<reference evidence="10 11" key="1">
    <citation type="submission" date="2018-01" db="EMBL/GenBank/DDBJ databases">
        <title>The draft genome sequence of Cohaesibacter sp. H1304.</title>
        <authorList>
            <person name="Wang N.-N."/>
            <person name="Du Z.-J."/>
        </authorList>
    </citation>
    <scope>NUCLEOTIDE SEQUENCE [LARGE SCALE GENOMIC DNA]</scope>
    <source>
        <strain evidence="10 11">H1304</strain>
    </source>
</reference>
<evidence type="ECO:0000259" key="9">
    <source>
        <dbReference type="Pfam" id="PF00814"/>
    </source>
</evidence>
<protein>
    <recommendedName>
        <fullName evidence="1">N(6)-L-threonylcarbamoyladenine synthase</fullName>
        <ecNumber evidence="1">2.3.1.234</ecNumber>
    </recommendedName>
</protein>
<evidence type="ECO:0000256" key="2">
    <source>
        <dbReference type="ARBA" id="ARBA00022679"/>
    </source>
</evidence>
<keyword evidence="2 10" id="KW-0808">Transferase</keyword>
<dbReference type="PANTHER" id="PTHR11735:SF11">
    <property type="entry name" value="TRNA THREONYLCARBAMOYLADENOSINE BIOSYNTHESIS PROTEIN TSAB"/>
    <property type="match status" value="1"/>
</dbReference>
<evidence type="ECO:0000256" key="4">
    <source>
        <dbReference type="ARBA" id="ARBA00022723"/>
    </source>
</evidence>
<organism evidence="10 11">
    <name type="scientific">Cohaesibacter celericrescens</name>
    <dbReference type="NCBI Taxonomy" id="2067669"/>
    <lineage>
        <taxon>Bacteria</taxon>
        <taxon>Pseudomonadati</taxon>
        <taxon>Pseudomonadota</taxon>
        <taxon>Alphaproteobacteria</taxon>
        <taxon>Hyphomicrobiales</taxon>
        <taxon>Cohaesibacteraceae</taxon>
    </lineage>
</organism>
<keyword evidence="11" id="KW-1185">Reference proteome</keyword>
<evidence type="ECO:0000256" key="1">
    <source>
        <dbReference type="ARBA" id="ARBA00012156"/>
    </source>
</evidence>
<dbReference type="AlphaFoldDB" id="A0A2N5XNS8"/>
<evidence type="ECO:0000256" key="3">
    <source>
        <dbReference type="ARBA" id="ARBA00022694"/>
    </source>
</evidence>
<dbReference type="GO" id="GO:0046872">
    <property type="term" value="F:metal ion binding"/>
    <property type="evidence" value="ECO:0007669"/>
    <property type="project" value="UniProtKB-KW"/>
</dbReference>